<dbReference type="RefSeq" id="XP_031863572.1">
    <property type="nucleotide sequence ID" value="XM_032002015.1"/>
</dbReference>
<organism evidence="2 3">
    <name type="scientific">Kwoniella shandongensis</name>
    <dbReference type="NCBI Taxonomy" id="1734106"/>
    <lineage>
        <taxon>Eukaryota</taxon>
        <taxon>Fungi</taxon>
        <taxon>Dikarya</taxon>
        <taxon>Basidiomycota</taxon>
        <taxon>Agaricomycotina</taxon>
        <taxon>Tremellomycetes</taxon>
        <taxon>Tremellales</taxon>
        <taxon>Cryptococcaceae</taxon>
        <taxon>Kwoniella</taxon>
    </lineage>
</organism>
<dbReference type="AlphaFoldDB" id="A0A5M6C686"/>
<dbReference type="InterPro" id="IPR009057">
    <property type="entry name" value="Homeodomain-like_sf"/>
</dbReference>
<feature type="compositionally biased region" description="Low complexity" evidence="1">
    <location>
        <begin position="1"/>
        <end position="11"/>
    </location>
</feature>
<keyword evidence="3" id="KW-1185">Reference proteome</keyword>
<evidence type="ECO:0000256" key="1">
    <source>
        <dbReference type="SAM" id="MobiDB-lite"/>
    </source>
</evidence>
<accession>A0A5M6C686</accession>
<dbReference type="KEGG" id="ksn:43586125"/>
<dbReference type="Gene3D" id="1.10.10.60">
    <property type="entry name" value="Homeodomain-like"/>
    <property type="match status" value="1"/>
</dbReference>
<dbReference type="OrthoDB" id="2563604at2759"/>
<dbReference type="EMBL" id="CP144063">
    <property type="protein sequence ID" value="WWD22430.1"/>
    <property type="molecule type" value="Genomic_DNA"/>
</dbReference>
<gene>
    <name evidence="2" type="ORF">CI109_106921</name>
</gene>
<evidence type="ECO:0000313" key="2">
    <source>
        <dbReference type="EMBL" id="WWD22430.1"/>
    </source>
</evidence>
<proteinExistence type="predicted"/>
<feature type="region of interest" description="Disordered" evidence="1">
    <location>
        <begin position="1"/>
        <end position="61"/>
    </location>
</feature>
<dbReference type="Proteomes" id="UP000322225">
    <property type="component" value="Chromosome 13"/>
</dbReference>
<dbReference type="GeneID" id="43586125"/>
<reference evidence="2" key="2">
    <citation type="submission" date="2024-01" db="EMBL/GenBank/DDBJ databases">
        <title>Comparative genomics of Cryptococcus and Kwoniella reveals pathogenesis evolution and contrasting modes of karyotype evolution via chromosome fusion or intercentromeric recombination.</title>
        <authorList>
            <person name="Coelho M.A."/>
            <person name="David-Palma M."/>
            <person name="Shea T."/>
            <person name="Bowers K."/>
            <person name="McGinley-Smith S."/>
            <person name="Mohammad A.W."/>
            <person name="Gnirke A."/>
            <person name="Yurkov A.M."/>
            <person name="Nowrousian M."/>
            <person name="Sun S."/>
            <person name="Cuomo C.A."/>
            <person name="Heitman J."/>
        </authorList>
    </citation>
    <scope>NUCLEOTIDE SEQUENCE</scope>
    <source>
        <strain evidence="2">CBS 12478</strain>
    </source>
</reference>
<protein>
    <submittedName>
        <fullName evidence="2">Uncharacterized protein</fullName>
    </submittedName>
</protein>
<feature type="compositionally biased region" description="Polar residues" evidence="1">
    <location>
        <begin position="34"/>
        <end position="52"/>
    </location>
</feature>
<dbReference type="SUPFAM" id="SSF46689">
    <property type="entry name" value="Homeodomain-like"/>
    <property type="match status" value="1"/>
</dbReference>
<name>A0A5M6C686_9TREE</name>
<evidence type="ECO:0000313" key="3">
    <source>
        <dbReference type="Proteomes" id="UP000322225"/>
    </source>
</evidence>
<sequence>MPATPKSTPTKPKAKPYDRTSTSPSSDISDTKPDLTTPTKSKTKMNKNSVSPRQPRPWTNEELGQLFEHVLKSSTLGMKGFEGAVEGRNANQCYQSWMNTLAPFLKKAIATKGGKTG</sequence>
<reference evidence="2" key="1">
    <citation type="submission" date="2017-08" db="EMBL/GenBank/DDBJ databases">
        <authorList>
            <person name="Cuomo C."/>
            <person name="Billmyre B."/>
            <person name="Heitman J."/>
        </authorList>
    </citation>
    <scope>NUCLEOTIDE SEQUENCE</scope>
    <source>
        <strain evidence="2">CBS 12478</strain>
    </source>
</reference>
<feature type="compositionally biased region" description="Low complexity" evidence="1">
    <location>
        <begin position="19"/>
        <end position="28"/>
    </location>
</feature>